<dbReference type="InterPro" id="IPR001509">
    <property type="entry name" value="Epimerase_deHydtase"/>
</dbReference>
<comment type="cofactor">
    <cofactor evidence="1">
        <name>NAD(+)</name>
        <dbReference type="ChEBI" id="CHEBI:57540"/>
    </cofactor>
</comment>
<evidence type="ECO:0000256" key="3">
    <source>
        <dbReference type="ARBA" id="ARBA00023027"/>
    </source>
</evidence>
<dbReference type="Proteomes" id="UP000289437">
    <property type="component" value="Unassembled WGS sequence"/>
</dbReference>
<organism evidence="6 7">
    <name type="scientific">Granulicella sibirica</name>
    <dbReference type="NCBI Taxonomy" id="2479048"/>
    <lineage>
        <taxon>Bacteria</taxon>
        <taxon>Pseudomonadati</taxon>
        <taxon>Acidobacteriota</taxon>
        <taxon>Terriglobia</taxon>
        <taxon>Terriglobales</taxon>
        <taxon>Acidobacteriaceae</taxon>
        <taxon>Granulicella</taxon>
    </lineage>
</organism>
<dbReference type="Pfam" id="PF01370">
    <property type="entry name" value="Epimerase"/>
    <property type="match status" value="1"/>
</dbReference>
<dbReference type="PANTHER" id="PTHR43078">
    <property type="entry name" value="UDP-GLUCURONIC ACID DECARBOXYLASE-RELATED"/>
    <property type="match status" value="1"/>
</dbReference>
<dbReference type="EMBL" id="RDSM01000001">
    <property type="protein sequence ID" value="RXH56968.1"/>
    <property type="molecule type" value="Genomic_DNA"/>
</dbReference>
<reference evidence="6 7" key="1">
    <citation type="submission" date="2018-11" db="EMBL/GenBank/DDBJ databases">
        <authorList>
            <person name="Mardanov A.V."/>
            <person name="Ravin N.V."/>
            <person name="Dedysh S.N."/>
        </authorList>
    </citation>
    <scope>NUCLEOTIDE SEQUENCE [LARGE SCALE GENOMIC DNA]</scope>
    <source>
        <strain evidence="6 7">AF10</strain>
    </source>
</reference>
<keyword evidence="7" id="KW-1185">Reference proteome</keyword>
<evidence type="ECO:0000256" key="1">
    <source>
        <dbReference type="ARBA" id="ARBA00001911"/>
    </source>
</evidence>
<proteinExistence type="predicted"/>
<protein>
    <submittedName>
        <fullName evidence="6">dTDP-glucose 4,6-dehydratase</fullName>
    </submittedName>
</protein>
<accession>A0A4Q0T4J9</accession>
<evidence type="ECO:0000313" key="6">
    <source>
        <dbReference type="EMBL" id="RXH56968.1"/>
    </source>
</evidence>
<dbReference type="GO" id="GO:0042732">
    <property type="term" value="P:D-xylose metabolic process"/>
    <property type="evidence" value="ECO:0007669"/>
    <property type="project" value="InterPro"/>
</dbReference>
<sequence>MAKPLSRLDLDHILQHTQTLLPAMAGERIFVTGGTGFFGHWLLESFLHANRELGLNARATVLTRDAGAFRDRSPHIASDPAIALLEGDVKAFAFPEAHHRFVVHAATDSGGQQTGRPPYELAESILEGTRHTLRFARETKARRLLFTSTGAVYGRGISGITHIPETYPGAPDPMQPGSSYDEAKRMSEHLCVAHAHETPLECSVARCFAFVGPHLPLDAHFAIGNFIRDAIAGTPIHIRGDGTPLRSYLYAADLAIWLWTMLFTAPRDRAYNVGSEEQYSIGSLAHLTAETLRPMGGGGSRLRVQVDGKPTLGTPISTYVPSTQKAKSELGLRQHISLEDAIRRTAEWHGYAVV</sequence>
<gene>
    <name evidence="6" type="ORF">GRAN_0278</name>
</gene>
<dbReference type="OrthoDB" id="9811743at2"/>
<keyword evidence="4" id="KW-0456">Lyase</keyword>
<dbReference type="GO" id="GO:0048040">
    <property type="term" value="F:UDP-glucuronate decarboxylase activity"/>
    <property type="evidence" value="ECO:0007669"/>
    <property type="project" value="TreeGrafter"/>
</dbReference>
<dbReference type="InterPro" id="IPR036291">
    <property type="entry name" value="NAD(P)-bd_dom_sf"/>
</dbReference>
<dbReference type="AlphaFoldDB" id="A0A4Q0T4J9"/>
<keyword evidence="2" id="KW-0210">Decarboxylase</keyword>
<evidence type="ECO:0000259" key="5">
    <source>
        <dbReference type="Pfam" id="PF01370"/>
    </source>
</evidence>
<dbReference type="Gene3D" id="3.40.50.720">
    <property type="entry name" value="NAD(P)-binding Rossmann-like Domain"/>
    <property type="match status" value="1"/>
</dbReference>
<evidence type="ECO:0000256" key="4">
    <source>
        <dbReference type="ARBA" id="ARBA00023239"/>
    </source>
</evidence>
<dbReference type="InterPro" id="IPR044516">
    <property type="entry name" value="UXS-like"/>
</dbReference>
<dbReference type="Gene3D" id="3.90.25.10">
    <property type="entry name" value="UDP-galactose 4-epimerase, domain 1"/>
    <property type="match status" value="1"/>
</dbReference>
<keyword evidence="3" id="KW-0520">NAD</keyword>
<comment type="caution">
    <text evidence="6">The sequence shown here is derived from an EMBL/GenBank/DDBJ whole genome shotgun (WGS) entry which is preliminary data.</text>
</comment>
<evidence type="ECO:0000313" key="7">
    <source>
        <dbReference type="Proteomes" id="UP000289437"/>
    </source>
</evidence>
<feature type="domain" description="NAD-dependent epimerase/dehydratase" evidence="5">
    <location>
        <begin position="29"/>
        <end position="274"/>
    </location>
</feature>
<dbReference type="GO" id="GO:0070403">
    <property type="term" value="F:NAD+ binding"/>
    <property type="evidence" value="ECO:0007669"/>
    <property type="project" value="InterPro"/>
</dbReference>
<dbReference type="RefSeq" id="WP_128911210.1">
    <property type="nucleotide sequence ID" value="NZ_RDSM01000001.1"/>
</dbReference>
<dbReference type="PANTHER" id="PTHR43078:SF6">
    <property type="entry name" value="UDP-GLUCURONIC ACID DECARBOXYLASE 1"/>
    <property type="match status" value="1"/>
</dbReference>
<name>A0A4Q0T4J9_9BACT</name>
<evidence type="ECO:0000256" key="2">
    <source>
        <dbReference type="ARBA" id="ARBA00022793"/>
    </source>
</evidence>
<dbReference type="SUPFAM" id="SSF51735">
    <property type="entry name" value="NAD(P)-binding Rossmann-fold domains"/>
    <property type="match status" value="1"/>
</dbReference>
<reference evidence="7" key="2">
    <citation type="submission" date="2019-02" db="EMBL/GenBank/DDBJ databases">
        <title>Granulicella sibirica sp. nov., a psychrotolerant acidobacterium isolated from an organic soil layer in forested tundra, West Siberia.</title>
        <authorList>
            <person name="Oshkin I.Y."/>
            <person name="Kulichevskaya I.S."/>
            <person name="Rijpstra W.I.C."/>
            <person name="Sinninghe Damste J.S."/>
            <person name="Rakitin A.L."/>
            <person name="Ravin N.V."/>
            <person name="Dedysh S.N."/>
        </authorList>
    </citation>
    <scope>NUCLEOTIDE SEQUENCE [LARGE SCALE GENOMIC DNA]</scope>
    <source>
        <strain evidence="7">AF10</strain>
    </source>
</reference>
<dbReference type="GO" id="GO:0005737">
    <property type="term" value="C:cytoplasm"/>
    <property type="evidence" value="ECO:0007669"/>
    <property type="project" value="TreeGrafter"/>
</dbReference>